<dbReference type="Pfam" id="PF09084">
    <property type="entry name" value="NMT1"/>
    <property type="match status" value="1"/>
</dbReference>
<protein>
    <submittedName>
        <fullName evidence="3">ABC transporter substrate-binding protein</fullName>
    </submittedName>
</protein>
<keyword evidence="1" id="KW-0732">Signal</keyword>
<dbReference type="PANTHER" id="PTHR30024">
    <property type="entry name" value="ALIPHATIC SULFONATES-BINDING PROTEIN-RELATED"/>
    <property type="match status" value="1"/>
</dbReference>
<feature type="signal peptide" evidence="1">
    <location>
        <begin position="1"/>
        <end position="32"/>
    </location>
</feature>
<sequence length="352" mass="37154">MSITSRPSVRRLRRVAAAFTAAAIAVALTACSGGSGTADGKLRLNIGVQSLVLQTYYPQLADALGYFDDENLDVTITVGESTANSVQGLLGGSIDAYLGGPEGIVASQRGADLKFVAAGANRSIWNVVARPGTTSFAQLAGKPIGVSAVQSISSVTMRQAMEANGVDGAKLDYIVAGGTAKRFAALQAGQVAAVPLGIPVNYQAAETEGFVDLGNTNDVGAPPIVAAVVTVERGWAEKNAEALTRFLRAYQRVINDLYDPAMTERLVDLTSKGLQIEPRYMERAISDLFLTGPRVGQSMPKDVHIDPAGLQVASDAFREFGSFPDQVDPTPMIDQSYLEAAQRSLIENPPHR</sequence>
<dbReference type="EMBL" id="JBHTMB010000208">
    <property type="protein sequence ID" value="MFD1236183.1"/>
    <property type="molecule type" value="Genomic_DNA"/>
</dbReference>
<evidence type="ECO:0000313" key="4">
    <source>
        <dbReference type="Proteomes" id="UP001597182"/>
    </source>
</evidence>
<evidence type="ECO:0000259" key="2">
    <source>
        <dbReference type="Pfam" id="PF09084"/>
    </source>
</evidence>
<evidence type="ECO:0000256" key="1">
    <source>
        <dbReference type="SAM" id="SignalP"/>
    </source>
</evidence>
<organism evidence="3 4">
    <name type="scientific">Pseudonocardia benzenivorans</name>
    <dbReference type="NCBI Taxonomy" id="228005"/>
    <lineage>
        <taxon>Bacteria</taxon>
        <taxon>Bacillati</taxon>
        <taxon>Actinomycetota</taxon>
        <taxon>Actinomycetes</taxon>
        <taxon>Pseudonocardiales</taxon>
        <taxon>Pseudonocardiaceae</taxon>
        <taxon>Pseudonocardia</taxon>
    </lineage>
</organism>
<name>A0ABW3VP46_9PSEU</name>
<feature type="chain" id="PRO_5047422896" evidence="1">
    <location>
        <begin position="33"/>
        <end position="352"/>
    </location>
</feature>
<dbReference type="SUPFAM" id="SSF53850">
    <property type="entry name" value="Periplasmic binding protein-like II"/>
    <property type="match status" value="1"/>
</dbReference>
<dbReference type="PROSITE" id="PS51257">
    <property type="entry name" value="PROKAR_LIPOPROTEIN"/>
    <property type="match status" value="1"/>
</dbReference>
<dbReference type="InterPro" id="IPR015168">
    <property type="entry name" value="SsuA/THI5"/>
</dbReference>
<evidence type="ECO:0000313" key="3">
    <source>
        <dbReference type="EMBL" id="MFD1236183.1"/>
    </source>
</evidence>
<comment type="caution">
    <text evidence="3">The sequence shown here is derived from an EMBL/GenBank/DDBJ whole genome shotgun (WGS) entry which is preliminary data.</text>
</comment>
<accession>A0ABW3VP46</accession>
<reference evidence="4" key="1">
    <citation type="journal article" date="2019" name="Int. J. Syst. Evol. Microbiol.">
        <title>The Global Catalogue of Microorganisms (GCM) 10K type strain sequencing project: providing services to taxonomists for standard genome sequencing and annotation.</title>
        <authorList>
            <consortium name="The Broad Institute Genomics Platform"/>
            <consortium name="The Broad Institute Genome Sequencing Center for Infectious Disease"/>
            <person name="Wu L."/>
            <person name="Ma J."/>
        </authorList>
    </citation>
    <scope>NUCLEOTIDE SEQUENCE [LARGE SCALE GENOMIC DNA]</scope>
    <source>
        <strain evidence="4">CCUG 49018</strain>
    </source>
</reference>
<dbReference type="Proteomes" id="UP001597182">
    <property type="component" value="Unassembled WGS sequence"/>
</dbReference>
<gene>
    <name evidence="3" type="ORF">ACFQ34_23070</name>
</gene>
<dbReference type="RefSeq" id="WP_339124820.1">
    <property type="nucleotide sequence ID" value="NZ_BAABKS010000100.1"/>
</dbReference>
<keyword evidence="4" id="KW-1185">Reference proteome</keyword>
<proteinExistence type="predicted"/>
<feature type="domain" description="SsuA/THI5-like" evidence="2">
    <location>
        <begin position="60"/>
        <end position="258"/>
    </location>
</feature>
<dbReference type="Gene3D" id="3.40.190.10">
    <property type="entry name" value="Periplasmic binding protein-like II"/>
    <property type="match status" value="2"/>
</dbReference>